<evidence type="ECO:0000259" key="7">
    <source>
        <dbReference type="PROSITE" id="PS50006"/>
    </source>
</evidence>
<proteinExistence type="predicted"/>
<feature type="binding site" evidence="4">
    <location>
        <begin position="1054"/>
        <end position="1061"/>
    </location>
    <ligand>
        <name>ATP</name>
        <dbReference type="ChEBI" id="CHEBI:30616"/>
    </ligand>
</feature>
<dbReference type="NCBIfam" id="TIGR03928">
    <property type="entry name" value="T7_EssCb_Firm"/>
    <property type="match status" value="1"/>
</dbReference>
<evidence type="ECO:0000256" key="3">
    <source>
        <dbReference type="ARBA" id="ARBA00022840"/>
    </source>
</evidence>
<evidence type="ECO:0000259" key="8">
    <source>
        <dbReference type="PROSITE" id="PS50901"/>
    </source>
</evidence>
<dbReference type="GO" id="GO:0016020">
    <property type="term" value="C:membrane"/>
    <property type="evidence" value="ECO:0007669"/>
    <property type="project" value="UniProtKB-SubCell"/>
</dbReference>
<dbReference type="SUPFAM" id="SSF49879">
    <property type="entry name" value="SMAD/FHA domain"/>
    <property type="match status" value="1"/>
</dbReference>
<keyword evidence="6" id="KW-0472">Membrane</keyword>
<evidence type="ECO:0000313" key="10">
    <source>
        <dbReference type="Proteomes" id="UP000267798"/>
    </source>
</evidence>
<dbReference type="InterPro" id="IPR023839">
    <property type="entry name" value="Firmicutes_EssC_C"/>
</dbReference>
<dbReference type="SMART" id="SM00240">
    <property type="entry name" value="FHA"/>
    <property type="match status" value="1"/>
</dbReference>
<dbReference type="PANTHER" id="PTHR22683:SF1">
    <property type="entry name" value="TYPE VII SECRETION SYSTEM PROTEIN ESSC"/>
    <property type="match status" value="1"/>
</dbReference>
<dbReference type="Pfam" id="PF00498">
    <property type="entry name" value="FHA"/>
    <property type="match status" value="1"/>
</dbReference>
<keyword evidence="6" id="KW-0812">Transmembrane</keyword>
<dbReference type="Gene3D" id="2.60.200.20">
    <property type="match status" value="1"/>
</dbReference>
<feature type="transmembrane region" description="Helical" evidence="6">
    <location>
        <begin position="260"/>
        <end position="282"/>
    </location>
</feature>
<keyword evidence="2 4" id="KW-0547">Nucleotide-binding</keyword>
<feature type="domain" description="FHA" evidence="7">
    <location>
        <begin position="113"/>
        <end position="162"/>
    </location>
</feature>
<dbReference type="GO" id="GO:0005524">
    <property type="term" value="F:ATP binding"/>
    <property type="evidence" value="ECO:0007669"/>
    <property type="project" value="UniProtKB-UniRule"/>
</dbReference>
<feature type="transmembrane region" description="Helical" evidence="6">
    <location>
        <begin position="294"/>
        <end position="315"/>
    </location>
</feature>
<evidence type="ECO:0000256" key="4">
    <source>
        <dbReference type="PROSITE-ProRule" id="PRU00289"/>
    </source>
</evidence>
<dbReference type="GO" id="GO:0003677">
    <property type="term" value="F:DNA binding"/>
    <property type="evidence" value="ECO:0007669"/>
    <property type="project" value="InterPro"/>
</dbReference>
<dbReference type="CDD" id="cd00060">
    <property type="entry name" value="FHA"/>
    <property type="match status" value="1"/>
</dbReference>
<feature type="domain" description="FtsK" evidence="8">
    <location>
        <begin position="691"/>
        <end position="891"/>
    </location>
</feature>
<reference evidence="9 10" key="1">
    <citation type="submission" date="2018-09" db="EMBL/GenBank/DDBJ databases">
        <title>Paenibacillus aracenensis nov. sp. isolated from a cave in southern Spain.</title>
        <authorList>
            <person name="Jurado V."/>
            <person name="Gutierrez-Patricio S."/>
            <person name="Gonzalez-Pimentel J.L."/>
            <person name="Miller A.Z."/>
            <person name="Laiz L."/>
            <person name="Saiz-Jimenez C."/>
        </authorList>
    </citation>
    <scope>NUCLEOTIDE SEQUENCE [LARGE SCALE GENOMIC DNA]</scope>
    <source>
        <strain evidence="9 10">JCM 19203</strain>
    </source>
</reference>
<dbReference type="RefSeq" id="WP_120112265.1">
    <property type="nucleotide sequence ID" value="NZ_QXQB01000003.1"/>
</dbReference>
<gene>
    <name evidence="9" type="primary">essC</name>
    <name evidence="9" type="ORF">D3P09_16725</name>
</gene>
<dbReference type="Proteomes" id="UP000267798">
    <property type="component" value="Unassembled WGS sequence"/>
</dbReference>
<feature type="binding site" evidence="4">
    <location>
        <begin position="711"/>
        <end position="718"/>
    </location>
    <ligand>
        <name>ATP</name>
        <dbReference type="ChEBI" id="CHEBI:30616"/>
    </ligand>
</feature>
<dbReference type="PROSITE" id="PS50901">
    <property type="entry name" value="FTSK"/>
    <property type="match status" value="2"/>
</dbReference>
<name>A0A3A6PHC0_9BACL</name>
<keyword evidence="5" id="KW-0175">Coiled coil</keyword>
<dbReference type="Gene3D" id="3.40.50.300">
    <property type="entry name" value="P-loop containing nucleotide triphosphate hydrolases"/>
    <property type="match status" value="3"/>
</dbReference>
<keyword evidence="1" id="KW-0677">Repeat</keyword>
<dbReference type="OrthoDB" id="9807790at2"/>
<evidence type="ECO:0000256" key="2">
    <source>
        <dbReference type="ARBA" id="ARBA00022741"/>
    </source>
</evidence>
<dbReference type="Pfam" id="PF01580">
    <property type="entry name" value="FtsK_SpoIIIE"/>
    <property type="match status" value="2"/>
</dbReference>
<feature type="domain" description="FtsK" evidence="8">
    <location>
        <begin position="1035"/>
        <end position="1220"/>
    </location>
</feature>
<dbReference type="PROSITE" id="PS50006">
    <property type="entry name" value="FHA_DOMAIN"/>
    <property type="match status" value="1"/>
</dbReference>
<dbReference type="InterPro" id="IPR002543">
    <property type="entry name" value="FtsK_dom"/>
</dbReference>
<dbReference type="InterPro" id="IPR050206">
    <property type="entry name" value="FtsK/SpoIIIE/SftA"/>
</dbReference>
<feature type="coiled-coil region" evidence="5">
    <location>
        <begin position="316"/>
        <end position="359"/>
    </location>
</feature>
<protein>
    <submittedName>
        <fullName evidence="9">Type VII secretion protein EssC</fullName>
    </submittedName>
</protein>
<keyword evidence="3 4" id="KW-0067">ATP-binding</keyword>
<dbReference type="EMBL" id="QXQB01000003">
    <property type="protein sequence ID" value="RJX39136.1"/>
    <property type="molecule type" value="Genomic_DNA"/>
</dbReference>
<organism evidence="9 10">
    <name type="scientific">Paenibacillus pinisoli</name>
    <dbReference type="NCBI Taxonomy" id="1276110"/>
    <lineage>
        <taxon>Bacteria</taxon>
        <taxon>Bacillati</taxon>
        <taxon>Bacillota</taxon>
        <taxon>Bacilli</taxon>
        <taxon>Bacillales</taxon>
        <taxon>Paenibacillaceae</taxon>
        <taxon>Paenibacillus</taxon>
    </lineage>
</organism>
<sequence length="1538" mass="175513">MQLSLLKENVLYTCVLPERRKGQYWVTQINDEGYEERVIGIEGTEGKWIIKSNKHATLINPNQTRIKELELEPLAFYGLSLNRSNERAWLYTEPVTEDRKHFTKLQLPSEGRIVIGRAAVCDMCYSNLYTSSRHAELVISNHELMIQDLESSNGTFVNGIRVKQKTLAPGDVVYIMGLKIIAGQGFISVNNPDGQLQYNRALLFPFAKPTALPIEDDDDWDDEAQVDFFYRSPRFKREIERAEFKIDNPPALGNQEQTPIMLMLGPALTMGMSSMFMAFFAVQNSLRNSGDITQALPTLMMSSSMILGAILWPILSRRHERKKRQAREKLRQEKYKQYLIDMNEKIEEESERQSEILRENHPSLDHTLNRIRFRQRNLWERTFGQNDFLRIRLGMGTLPLDADIRVQERQFSLEDDNLLDELHTLTDEPKTLEQVPITLSLLEDQITGIIGSRNSVIDLTKGLILQLASLHSYDELKFVFIYDRKEQPVWDFVKWLPHVWNSEPGIRFIATQASEVKEMSVFLEKELSKREELISSNEEIDKLIPYYIIFAMDKDLATRTELLTTIYKHKKNLGISVVHLYDELMNLPKECSIVVEADRGESKLYDRDNITGQYLGFQPDFYMKQDERELAVNLANLKLHSSDANFALPNMMTFLDMFKVGKIDHLNALSRWKENDPTLSLEAAIGIDPSGELFKLDLHEKYHGPHGLIAGMTGSGKSEFIMTYILSLAVNYHPHEVAFILIDYKGGGMANAFTQLPHLAGTITNLDGAAVKRSLISIQSELKRRQAIFSETSKKVNTSNIDIYKYQKLYRDGLVSEPLQHLFMISDEFAELKTQQPEFMAQLISAARIGRSLGVHLILATQKPSGVVDDQIWSNSKFRICLKVQEKADSMDMIKRPDAAELSVTGRYYVQVGFNELFELGQSAWAGAPYYPADRVEKHKDESVIIIDNLGRTLKSAKMDKRKAVSSNPPKQIDEINKYLAEIAREEGIKVKPLWLEPIPEFIFVDELKEKYGVPKAKPYWLNPTIGEIDDPANQRQLLMTFPLSQEGNAIIYGSAGNGKTTFINSLLYSIMQDHTPEEINLHLLDFGSETLKAFAKAPHVGDVLLAHDTEKTSNLVKMLHQEVEKRKKLFSDYGGDYHSYIRTSQSSMPSIVVVIHNFAAFLETYENLEETLLYLTREGVKYGIYFILTALNTNAVRYRMLQNFKQLYVLQLNDEADYSGVLGNVDGVFPSKLKGRGILKTDKVYEFQTAHAFKEADRTIDCIREYCGRYAASWNGYTAPRVPILPDKIDVEYIREESRIADWTVIPVGVEKSSLQMSQFSFNRYINIVLWQAIDRPLFMQGLAEVIGSLTDAQVKVLDCQAQFEADPAKAYGYYYDERQFDHVISELFNTLVTRNNTYKDAKEAGEPLPEFDKLTIIIPSFSSLLSMITDDSKDNLKILLEKGSIAYNVNFILGDAVSATSSYAYDAWYKNHVSANDGIWLGNGFADQYQLKTNKTSSEFYQEIGEEFGYCIVRGKAKLVKLLSSVTTELEVELVG</sequence>
<evidence type="ECO:0000256" key="5">
    <source>
        <dbReference type="SAM" id="Coils"/>
    </source>
</evidence>
<evidence type="ECO:0000256" key="6">
    <source>
        <dbReference type="SAM" id="Phobius"/>
    </source>
</evidence>
<evidence type="ECO:0000313" key="9">
    <source>
        <dbReference type="EMBL" id="RJX39136.1"/>
    </source>
</evidence>
<dbReference type="InterPro" id="IPR027417">
    <property type="entry name" value="P-loop_NTPase"/>
</dbReference>
<dbReference type="InterPro" id="IPR000253">
    <property type="entry name" value="FHA_dom"/>
</dbReference>
<accession>A0A3A6PHC0</accession>
<dbReference type="PANTHER" id="PTHR22683">
    <property type="entry name" value="SPORULATION PROTEIN RELATED"/>
    <property type="match status" value="1"/>
</dbReference>
<dbReference type="InterPro" id="IPR008984">
    <property type="entry name" value="SMAD_FHA_dom_sf"/>
</dbReference>
<keyword evidence="10" id="KW-1185">Reference proteome</keyword>
<comment type="caution">
    <text evidence="9">The sequence shown here is derived from an EMBL/GenBank/DDBJ whole genome shotgun (WGS) entry which is preliminary data.</text>
</comment>
<evidence type="ECO:0000256" key="1">
    <source>
        <dbReference type="ARBA" id="ARBA00022737"/>
    </source>
</evidence>
<dbReference type="SUPFAM" id="SSF52540">
    <property type="entry name" value="P-loop containing nucleoside triphosphate hydrolases"/>
    <property type="match status" value="2"/>
</dbReference>
<keyword evidence="6" id="KW-1133">Transmembrane helix</keyword>